<reference evidence="1" key="3">
    <citation type="submission" date="2025-09" db="UniProtKB">
        <authorList>
            <consortium name="Ensembl"/>
        </authorList>
    </citation>
    <scope>IDENTIFICATION</scope>
</reference>
<dbReference type="EMBL" id="ADFV01188440">
    <property type="status" value="NOT_ANNOTATED_CDS"/>
    <property type="molecule type" value="Genomic_DNA"/>
</dbReference>
<organism evidence="1 2">
    <name type="scientific">Nomascus leucogenys</name>
    <name type="common">Northern white-cheeked gibbon</name>
    <name type="synonym">Hylobates leucogenys</name>
    <dbReference type="NCBI Taxonomy" id="61853"/>
    <lineage>
        <taxon>Eukaryota</taxon>
        <taxon>Metazoa</taxon>
        <taxon>Chordata</taxon>
        <taxon>Craniata</taxon>
        <taxon>Vertebrata</taxon>
        <taxon>Euteleostomi</taxon>
        <taxon>Mammalia</taxon>
        <taxon>Eutheria</taxon>
        <taxon>Euarchontoglires</taxon>
        <taxon>Primates</taxon>
        <taxon>Haplorrhini</taxon>
        <taxon>Catarrhini</taxon>
        <taxon>Hylobatidae</taxon>
        <taxon>Nomascus</taxon>
    </lineage>
</organism>
<sequence>MDSLAAGELNVPELVAYWRKTHQAYATLCPLAKQAQLRPRSVPVQQSYRRPEAPSCSLLLYRRHAAKQMCRT</sequence>
<evidence type="ECO:0000313" key="1">
    <source>
        <dbReference type="Ensembl" id="ENSNLEP00000032772.1"/>
    </source>
</evidence>
<dbReference type="Proteomes" id="UP000001073">
    <property type="component" value="Chromosome 2"/>
</dbReference>
<dbReference type="GeneTree" id="ENSGT00940000166268"/>
<dbReference type="EMBL" id="ADFV01188438">
    <property type="status" value="NOT_ANNOTATED_CDS"/>
    <property type="molecule type" value="Genomic_DNA"/>
</dbReference>
<reference evidence="1 2" key="1">
    <citation type="submission" date="2012-10" db="EMBL/GenBank/DDBJ databases">
        <authorList>
            <consortium name="Gibbon Genome Sequencing Consortium"/>
        </authorList>
    </citation>
    <scope>NUCLEOTIDE SEQUENCE [LARGE SCALE GENOMIC DNA]</scope>
</reference>
<reference evidence="1" key="2">
    <citation type="submission" date="2025-08" db="UniProtKB">
        <authorList>
            <consortium name="Ensembl"/>
        </authorList>
    </citation>
    <scope>IDENTIFICATION</scope>
</reference>
<dbReference type="EMBL" id="ADFV01188443">
    <property type="status" value="NOT_ANNOTATED_CDS"/>
    <property type="molecule type" value="Genomic_DNA"/>
</dbReference>
<dbReference type="EMBL" id="ADFV01188437">
    <property type="status" value="NOT_ANNOTATED_CDS"/>
    <property type="molecule type" value="Genomic_DNA"/>
</dbReference>
<dbReference type="AlphaFoldDB" id="A0A2I3GNE1"/>
<name>A0A2I3GNE1_NOMLE</name>
<evidence type="ECO:0000313" key="2">
    <source>
        <dbReference type="Proteomes" id="UP000001073"/>
    </source>
</evidence>
<dbReference type="EMBL" id="ADFV01188442">
    <property type="status" value="NOT_ANNOTATED_CDS"/>
    <property type="molecule type" value="Genomic_DNA"/>
</dbReference>
<dbReference type="EMBL" id="ADFV01188441">
    <property type="status" value="NOT_ANNOTATED_CDS"/>
    <property type="molecule type" value="Genomic_DNA"/>
</dbReference>
<dbReference type="Ensembl" id="ENSNLET00000058998.1">
    <property type="protein sequence ID" value="ENSNLEP00000032772.1"/>
    <property type="gene ID" value="ENSNLEG00000012719.2"/>
</dbReference>
<keyword evidence="2" id="KW-1185">Reference proteome</keyword>
<dbReference type="EMBL" id="ADFV01188439">
    <property type="status" value="NOT_ANNOTATED_CDS"/>
    <property type="molecule type" value="Genomic_DNA"/>
</dbReference>
<protein>
    <submittedName>
        <fullName evidence="1">Uncharacterized protein</fullName>
    </submittedName>
</protein>
<proteinExistence type="predicted"/>
<accession>A0A2I3GNE1</accession>